<evidence type="ECO:0000313" key="6">
    <source>
        <dbReference type="Proteomes" id="UP000829401"/>
    </source>
</evidence>
<dbReference type="Gene3D" id="1.20.1740.10">
    <property type="entry name" value="Amino acid/polyamine transporter I"/>
    <property type="match status" value="1"/>
</dbReference>
<evidence type="ECO:0000256" key="3">
    <source>
        <dbReference type="ARBA" id="ARBA00022989"/>
    </source>
</evidence>
<dbReference type="STRING" id="1356854.N007_12310"/>
<keyword evidence="2" id="KW-0812">Transmembrane</keyword>
<keyword evidence="6" id="KW-1185">Reference proteome</keyword>
<dbReference type="Pfam" id="PF13520">
    <property type="entry name" value="AA_permease_2"/>
    <property type="match status" value="1"/>
</dbReference>
<dbReference type="PIRSF" id="PIRSF006060">
    <property type="entry name" value="AA_transporter"/>
    <property type="match status" value="1"/>
</dbReference>
<dbReference type="EMBL" id="CP080467">
    <property type="protein sequence ID" value="UNO50171.1"/>
    <property type="molecule type" value="Genomic_DNA"/>
</dbReference>
<dbReference type="RefSeq" id="WP_021297519.1">
    <property type="nucleotide sequence ID" value="NZ_AURB01000156.1"/>
</dbReference>
<gene>
    <name evidence="5" type="ORF">K1I37_06760</name>
</gene>
<comment type="subcellular location">
    <subcellularLocation>
        <location evidence="1">Membrane</location>
        <topology evidence="1">Multi-pass membrane protein</topology>
    </subcellularLocation>
</comment>
<reference evidence="6" key="1">
    <citation type="journal article" date="2022" name="G3 (Bethesda)">
        <title>Unveiling the complete genome sequence of Alicyclobacillus acidoterrestris DSM 3922T, a taint-producing strain.</title>
        <authorList>
            <person name="Leonardo I.C."/>
            <person name="Barreto Crespo M.T."/>
            <person name="Gaspar F.B."/>
        </authorList>
    </citation>
    <scope>NUCLEOTIDE SEQUENCE [LARGE SCALE GENOMIC DNA]</scope>
    <source>
        <strain evidence="6">DSM 3922</strain>
    </source>
</reference>
<evidence type="ECO:0000256" key="2">
    <source>
        <dbReference type="ARBA" id="ARBA00022692"/>
    </source>
</evidence>
<dbReference type="GO" id="GO:0016020">
    <property type="term" value="C:membrane"/>
    <property type="evidence" value="ECO:0007669"/>
    <property type="project" value="UniProtKB-SubCell"/>
</dbReference>
<keyword evidence="4" id="KW-0472">Membrane</keyword>
<dbReference type="KEGG" id="aaco:K1I37_06760"/>
<keyword evidence="3" id="KW-1133">Transmembrane helix</keyword>
<dbReference type="PANTHER" id="PTHR47547:SF1">
    <property type="entry name" value="ASPARTATE-PROTON SYMPORTER"/>
    <property type="match status" value="1"/>
</dbReference>
<dbReference type="GO" id="GO:0022857">
    <property type="term" value="F:transmembrane transporter activity"/>
    <property type="evidence" value="ECO:0007669"/>
    <property type="project" value="InterPro"/>
</dbReference>
<protein>
    <submittedName>
        <fullName evidence="5">APC family permease</fullName>
    </submittedName>
</protein>
<dbReference type="OrthoDB" id="9804700at2"/>
<evidence type="ECO:0000256" key="1">
    <source>
        <dbReference type="ARBA" id="ARBA00004141"/>
    </source>
</evidence>
<dbReference type="InterPro" id="IPR002293">
    <property type="entry name" value="AA/rel_permease1"/>
</dbReference>
<dbReference type="PANTHER" id="PTHR47547">
    <property type="match status" value="1"/>
</dbReference>
<name>T0BRT8_ALIAG</name>
<dbReference type="Proteomes" id="UP000829401">
    <property type="component" value="Chromosome"/>
</dbReference>
<dbReference type="InterPro" id="IPR052962">
    <property type="entry name" value="AA_Transporter_AGT"/>
</dbReference>
<proteinExistence type="predicted"/>
<accession>A0A9E6ZNA5</accession>
<sequence length="526" mass="57209">MEQNGKLKRRLSLSDLIFIGFGAIFGSGWLFASSTVASDAGPAGWISWLIGGIAVILLGIVYAELGGAIPRAGGIVRYPVYSHGPLLGYLMGFATLIAYSSLCSIEVEAARQYAASWWPALSSSGGQSPSLLGWILQVALLFVFFLLNYWSVGTFAKVNTVMTILKFVVPSLTIIVLLIHLKSGNFTVHGFAPFGFSGIETAISTGGVMFAYLGLQPIVSVASEAKRPQRTVPLALILSVILSAVVYILLQVSFIGAIPTAKLAGGWTGISQAFSLPFRDLAVILGIGWLAILIVLDAIVSPSGSANIFMNSTSRIVFGWAKNGTLFKLFGRIDKRTGIPRPALWLSFVLSIFWTLPFPSWGTLIGVVSDALVLTYALAPISAYAFRRNAPELARPFYLKGMHVIGPIAFIIASLIVYWTGWTVDSWLLGSQLVMFVIYVIAYKWVPKRQVSFVQQLKSSWWLVFYYAAIIIVSKLGDFGGIAWIPRVWDQVVIAVIAVITYYWGGRTGLPKAMLDEDEMDEGSDT</sequence>
<accession>T0BRT8</accession>
<evidence type="ECO:0000313" key="5">
    <source>
        <dbReference type="EMBL" id="UNO50171.1"/>
    </source>
</evidence>
<dbReference type="eggNOG" id="COG0531">
    <property type="taxonomic scope" value="Bacteria"/>
</dbReference>
<organism evidence="5 6">
    <name type="scientific">Alicyclobacillus acidoterrestris (strain ATCC 49025 / DSM 3922 / CIP 106132 / NCIMB 13137 / GD3B)</name>
    <dbReference type="NCBI Taxonomy" id="1356854"/>
    <lineage>
        <taxon>Bacteria</taxon>
        <taxon>Bacillati</taxon>
        <taxon>Bacillota</taxon>
        <taxon>Bacilli</taxon>
        <taxon>Bacillales</taxon>
        <taxon>Alicyclobacillaceae</taxon>
        <taxon>Alicyclobacillus</taxon>
    </lineage>
</organism>
<dbReference type="AlphaFoldDB" id="T0BRT8"/>
<evidence type="ECO:0000256" key="4">
    <source>
        <dbReference type="ARBA" id="ARBA00023136"/>
    </source>
</evidence>